<evidence type="ECO:0000313" key="2">
    <source>
        <dbReference type="EMBL" id="RCI17372.1"/>
    </source>
</evidence>
<reference evidence="2 3" key="1">
    <citation type="journal article" date="2015" name="BMC Genomics">
        <title>Insights from the genome of Ophiocordyceps polyrhachis-furcata to pathogenicity and host specificity in insect fungi.</title>
        <authorList>
            <person name="Wichadakul D."/>
            <person name="Kobmoo N."/>
            <person name="Ingsriswang S."/>
            <person name="Tangphatsornruang S."/>
            <person name="Chantasingh D."/>
            <person name="Luangsa-ard J.J."/>
            <person name="Eurwilaichitr L."/>
        </authorList>
    </citation>
    <scope>NUCLEOTIDE SEQUENCE [LARGE SCALE GENOMIC DNA]</scope>
    <source>
        <strain evidence="2 3">BCC 54312</strain>
    </source>
</reference>
<dbReference type="EMBL" id="LKCN02000001">
    <property type="protein sequence ID" value="RCI17372.1"/>
    <property type="molecule type" value="Genomic_DNA"/>
</dbReference>
<feature type="compositionally biased region" description="Low complexity" evidence="1">
    <location>
        <begin position="249"/>
        <end position="276"/>
    </location>
</feature>
<feature type="region of interest" description="Disordered" evidence="1">
    <location>
        <begin position="569"/>
        <end position="595"/>
    </location>
</feature>
<sequence>LTPFVTRLLVSSTPPVPSPRYPSILLFVLSAREGKRRLTLLSLAPFFFPFQPWTYLLPTSGCGLLPSLTSHDFIFHALILLFLRLFSKSAASPLLSRSSSFDPSLFRLHLAFPPTDEDLSIIPIFLPSRGAKARSSGSPARDRRLSATPTPLIRPNPSLLTERAVGCFWQLPASWTMPAAAQDPTIIEVEMTREGPCRSPDRAHDRYDNHTARGRDDFRPPSGMRQSPPPPASAVRSDGKRKRDVSSNPSGNVAPSGASSGNAPADKASPAKAPSKARPDQKTDIRRAGDYMCLWAWWYLTKEQNEKKMRRLQSQISQCKSSGTDFTSASDFLSQDKKTVEAEIKRCCSRIETCAERYHDAVMSILSPIKADDGQKMDLSGDEPRQRTDVSASKIKELEAQTAELKEQLLRERERNERLESKVDMLARKFDESSKTEPRKSPAPPGSRANGLSEVDFALIQAKCLPNMSKMIDVKMKGLISKDEVEKRLQELDQVMSRPEASDGDDQQTRPGTETAKTLRSVTASMKALEQSMRSECSDIVGQLSLQIHEFKDVLAAYEGVIEKVLGEKKAEDSTADPDTNRPPADGAGGEAVSGPRLDEQVKELVQNEFNNFTGDFVPTLMDGLQSRLEAEEKKREEAIAEEAGKMAGTLLELRTELEKLKADDKGSADDLARKLDQVGQTVAKVKEGLTWSHERIETLDATWQTTNGMAKMEVEEVRFQVRSLQQWQNNFTTRPLYKDIVAHVTETLPNSVWAQIRTLTGRVNEVQALLEDGELGSAKRRRIEAAMGNGGSTKHELYTTR</sequence>
<feature type="non-terminal residue" evidence="2">
    <location>
        <position position="1"/>
    </location>
</feature>
<accession>A0A367LT40</accession>
<dbReference type="AlphaFoldDB" id="A0A367LT40"/>
<feature type="region of interest" description="Disordered" evidence="1">
    <location>
        <begin position="130"/>
        <end position="154"/>
    </location>
</feature>
<feature type="region of interest" description="Disordered" evidence="1">
    <location>
        <begin position="494"/>
        <end position="518"/>
    </location>
</feature>
<keyword evidence="3" id="KW-1185">Reference proteome</keyword>
<organism evidence="2 3">
    <name type="scientific">Ophiocordyceps polyrhachis-furcata BCC 54312</name>
    <dbReference type="NCBI Taxonomy" id="1330021"/>
    <lineage>
        <taxon>Eukaryota</taxon>
        <taxon>Fungi</taxon>
        <taxon>Dikarya</taxon>
        <taxon>Ascomycota</taxon>
        <taxon>Pezizomycotina</taxon>
        <taxon>Sordariomycetes</taxon>
        <taxon>Hypocreomycetidae</taxon>
        <taxon>Hypocreales</taxon>
        <taxon>Ophiocordycipitaceae</taxon>
        <taxon>Ophiocordyceps</taxon>
    </lineage>
</organism>
<proteinExistence type="predicted"/>
<feature type="compositionally biased region" description="Basic and acidic residues" evidence="1">
    <location>
        <begin position="192"/>
        <end position="219"/>
    </location>
</feature>
<feature type="non-terminal residue" evidence="2">
    <location>
        <position position="802"/>
    </location>
</feature>
<comment type="caution">
    <text evidence="2">The sequence shown here is derived from an EMBL/GenBank/DDBJ whole genome shotgun (WGS) entry which is preliminary data.</text>
</comment>
<evidence type="ECO:0000256" key="1">
    <source>
        <dbReference type="SAM" id="MobiDB-lite"/>
    </source>
</evidence>
<feature type="compositionally biased region" description="Basic and acidic residues" evidence="1">
    <location>
        <begin position="420"/>
        <end position="440"/>
    </location>
</feature>
<feature type="region of interest" description="Disordered" evidence="1">
    <location>
        <begin position="420"/>
        <end position="451"/>
    </location>
</feature>
<feature type="region of interest" description="Disordered" evidence="1">
    <location>
        <begin position="192"/>
        <end position="284"/>
    </location>
</feature>
<feature type="region of interest" description="Disordered" evidence="1">
    <location>
        <begin position="372"/>
        <end position="391"/>
    </location>
</feature>
<dbReference type="OrthoDB" id="4959284at2759"/>
<feature type="compositionally biased region" description="Polar residues" evidence="1">
    <location>
        <begin position="509"/>
        <end position="518"/>
    </location>
</feature>
<protein>
    <submittedName>
        <fullName evidence="2">Uncharacterized protein</fullName>
    </submittedName>
</protein>
<dbReference type="Proteomes" id="UP000253664">
    <property type="component" value="Unassembled WGS sequence"/>
</dbReference>
<gene>
    <name evidence="2" type="ORF">L249_2408</name>
</gene>
<evidence type="ECO:0000313" key="3">
    <source>
        <dbReference type="Proteomes" id="UP000253664"/>
    </source>
</evidence>
<feature type="compositionally biased region" description="Basic and acidic residues" evidence="1">
    <location>
        <begin position="382"/>
        <end position="391"/>
    </location>
</feature>
<name>A0A367LT40_9HYPO</name>
<dbReference type="STRING" id="1330021.A0A367LT40"/>